<dbReference type="EMBL" id="CP011232">
    <property type="protein sequence ID" value="AKI97263.1"/>
    <property type="molecule type" value="Genomic_DNA"/>
</dbReference>
<dbReference type="PANTHER" id="PTHR30309">
    <property type="entry name" value="INNER MEMBRANE PROTEIN YGIH"/>
    <property type="match status" value="1"/>
</dbReference>
<dbReference type="SMART" id="SM01207">
    <property type="entry name" value="G3P_acyltransf"/>
    <property type="match status" value="1"/>
</dbReference>
<organism evidence="11 12">
    <name type="scientific">Kosmotoga pacifica</name>
    <dbReference type="NCBI Taxonomy" id="1330330"/>
    <lineage>
        <taxon>Bacteria</taxon>
        <taxon>Thermotogati</taxon>
        <taxon>Thermotogota</taxon>
        <taxon>Thermotogae</taxon>
        <taxon>Kosmotogales</taxon>
        <taxon>Kosmotogaceae</taxon>
        <taxon>Kosmotoga</taxon>
    </lineage>
</organism>
<comment type="subunit">
    <text evidence="10">Probably interacts with PlsX.</text>
</comment>
<evidence type="ECO:0000313" key="12">
    <source>
        <dbReference type="Proteomes" id="UP000035159"/>
    </source>
</evidence>
<feature type="transmembrane region" description="Helical" evidence="10">
    <location>
        <begin position="82"/>
        <end position="101"/>
    </location>
</feature>
<feature type="transmembrane region" description="Helical" evidence="10">
    <location>
        <begin position="156"/>
        <end position="173"/>
    </location>
</feature>
<evidence type="ECO:0000256" key="7">
    <source>
        <dbReference type="ARBA" id="ARBA00023136"/>
    </source>
</evidence>
<dbReference type="Pfam" id="PF02660">
    <property type="entry name" value="G3P_acyltransf"/>
    <property type="match status" value="1"/>
</dbReference>
<feature type="transmembrane region" description="Helical" evidence="10">
    <location>
        <begin position="50"/>
        <end position="76"/>
    </location>
</feature>
<dbReference type="AlphaFoldDB" id="A0A0G2ZEJ0"/>
<feature type="transmembrane region" description="Helical" evidence="10">
    <location>
        <begin position="302"/>
        <end position="322"/>
    </location>
</feature>
<comment type="pathway">
    <text evidence="10">Lipid metabolism; phospholipid metabolism.</text>
</comment>
<reference evidence="11 12" key="1">
    <citation type="submission" date="2015-04" db="EMBL/GenBank/DDBJ databases">
        <title>Complete Genome Sequence of Kosmotoga pacifica SLHLJ1.</title>
        <authorList>
            <person name="Jiang L.J."/>
            <person name="Shao Z.Z."/>
            <person name="Jebbar M."/>
        </authorList>
    </citation>
    <scope>NUCLEOTIDE SEQUENCE [LARGE SCALE GENOMIC DNA]</scope>
    <source>
        <strain evidence="11 12">SLHLJ1</strain>
    </source>
</reference>
<keyword evidence="2 10" id="KW-0444">Lipid biosynthesis</keyword>
<dbReference type="Proteomes" id="UP000035159">
    <property type="component" value="Chromosome"/>
</dbReference>
<dbReference type="GO" id="GO:0043772">
    <property type="term" value="F:acyl-phosphate glycerol-3-phosphate acyltransferase activity"/>
    <property type="evidence" value="ECO:0007669"/>
    <property type="project" value="UniProtKB-UniRule"/>
</dbReference>
<feature type="transmembrane region" description="Helical" evidence="10">
    <location>
        <begin position="6"/>
        <end position="29"/>
    </location>
</feature>
<dbReference type="RefSeq" id="WP_047754397.1">
    <property type="nucleotide sequence ID" value="NZ_CAJUHA010000008.1"/>
</dbReference>
<comment type="subcellular location">
    <subcellularLocation>
        <location evidence="10">Cell membrane</location>
        <topology evidence="10">Multi-pass membrane protein</topology>
    </subcellularLocation>
</comment>
<sequence length="395" mass="44704">MLLKTLAGILTGYLVGSILPAYFITLMVTGQDIREKGTGHAGTTNVLRQIGFIPGVLTALIDVLKGIFVVLFVRNIFGLSDAIAFISGFAAVLGHVFPFYLHFRGGRGAATTTGLLLYYLFRLVPFYELRYLLMDLSFLLILIFSTILITREENMLAIVVIPAFSFIILFRFFSDIESFYILTCNLYIFTVSTLNIKKYDLLNLESEEFRLWRVLIRPFAFAFPALSFFMPQENLILLIGIVLAFFASLDILRLFFVKVQRMLYEFFPRLYKLSEGEKISSITGFLLGVFIVFLLFDQKIAVIAVAFSIFGDMSAKISGELFGRKKIFNKTLEGTFAFFISAFVISYVFFLYSFMPFWQSVIGAVIASVVELLPLHIDDNVSVPLLSGLVMHLFN</sequence>
<comment type="similarity">
    <text evidence="10">Belongs to the PlsY family.</text>
</comment>
<feature type="transmembrane region" description="Helical" evidence="10">
    <location>
        <begin position="131"/>
        <end position="149"/>
    </location>
</feature>
<feature type="transmembrane region" description="Helical" evidence="10">
    <location>
        <begin position="179"/>
        <end position="199"/>
    </location>
</feature>
<feature type="transmembrane region" description="Helical" evidence="10">
    <location>
        <begin position="334"/>
        <end position="352"/>
    </location>
</feature>
<dbReference type="UniPathway" id="UPA00085"/>
<keyword evidence="1 10" id="KW-1003">Cell membrane</keyword>
<gene>
    <name evidence="10" type="primary">plsY</name>
    <name evidence="11" type="ORF">IX53_04910</name>
</gene>
<name>A0A0G2ZEJ0_9BACT</name>
<keyword evidence="4 10" id="KW-0812">Transmembrane</keyword>
<comment type="catalytic activity">
    <reaction evidence="10">
        <text>an acyl phosphate + sn-glycerol 3-phosphate = a 1-acyl-sn-glycero-3-phosphate + phosphate</text>
        <dbReference type="Rhea" id="RHEA:34075"/>
        <dbReference type="ChEBI" id="CHEBI:43474"/>
        <dbReference type="ChEBI" id="CHEBI:57597"/>
        <dbReference type="ChEBI" id="CHEBI:57970"/>
        <dbReference type="ChEBI" id="CHEBI:59918"/>
        <dbReference type="EC" id="2.3.1.275"/>
    </reaction>
</comment>
<accession>A0A0G2ZEJ0</accession>
<evidence type="ECO:0000256" key="2">
    <source>
        <dbReference type="ARBA" id="ARBA00022516"/>
    </source>
</evidence>
<dbReference type="HAMAP" id="MF_01043">
    <property type="entry name" value="PlsY"/>
    <property type="match status" value="1"/>
</dbReference>
<dbReference type="GO" id="GO:0005886">
    <property type="term" value="C:plasma membrane"/>
    <property type="evidence" value="ECO:0007669"/>
    <property type="project" value="UniProtKB-SubCell"/>
</dbReference>
<proteinExistence type="inferred from homology"/>
<keyword evidence="7 10" id="KW-0472">Membrane</keyword>
<protein>
    <recommendedName>
        <fullName evidence="10">Glycerol-3-phosphate acyltransferase</fullName>
    </recommendedName>
    <alternativeName>
        <fullName evidence="10">Acyl-PO4 G3P acyltransferase</fullName>
    </alternativeName>
    <alternativeName>
        <fullName evidence="10">Acyl-phosphate--glycerol-3-phosphate acyltransferase</fullName>
    </alternativeName>
    <alternativeName>
        <fullName evidence="10">G3P acyltransferase</fullName>
        <shortName evidence="10">GPAT</shortName>
        <ecNumber evidence="10">2.3.1.275</ecNumber>
    </alternativeName>
    <alternativeName>
        <fullName evidence="10">Lysophosphatidic acid synthase</fullName>
        <shortName evidence="10">LPA synthase</shortName>
    </alternativeName>
</protein>
<dbReference type="PANTHER" id="PTHR30309:SF0">
    <property type="entry name" value="GLYCEROL-3-PHOSPHATE ACYLTRANSFERASE-RELATED"/>
    <property type="match status" value="1"/>
</dbReference>
<keyword evidence="8 10" id="KW-0594">Phospholipid biosynthesis</keyword>
<dbReference type="InterPro" id="IPR003811">
    <property type="entry name" value="G3P_acylTferase_PlsY"/>
</dbReference>
<evidence type="ECO:0000256" key="4">
    <source>
        <dbReference type="ARBA" id="ARBA00022692"/>
    </source>
</evidence>
<feature type="transmembrane region" description="Helical" evidence="10">
    <location>
        <begin position="211"/>
        <end position="229"/>
    </location>
</feature>
<evidence type="ECO:0000256" key="3">
    <source>
        <dbReference type="ARBA" id="ARBA00022679"/>
    </source>
</evidence>
<dbReference type="OrthoDB" id="9797836at2"/>
<keyword evidence="9 10" id="KW-1208">Phospholipid metabolism</keyword>
<evidence type="ECO:0000256" key="6">
    <source>
        <dbReference type="ARBA" id="ARBA00023098"/>
    </source>
</evidence>
<dbReference type="STRING" id="1330330.IX53_04910"/>
<dbReference type="GO" id="GO:0008654">
    <property type="term" value="P:phospholipid biosynthetic process"/>
    <property type="evidence" value="ECO:0007669"/>
    <property type="project" value="UniProtKB-UniRule"/>
</dbReference>
<feature type="transmembrane region" description="Helical" evidence="10">
    <location>
        <begin position="235"/>
        <end position="257"/>
    </location>
</feature>
<evidence type="ECO:0000256" key="10">
    <source>
        <dbReference type="HAMAP-Rule" id="MF_01043"/>
    </source>
</evidence>
<evidence type="ECO:0000256" key="8">
    <source>
        <dbReference type="ARBA" id="ARBA00023209"/>
    </source>
</evidence>
<keyword evidence="5 10" id="KW-1133">Transmembrane helix</keyword>
<keyword evidence="6 10" id="KW-0443">Lipid metabolism</keyword>
<evidence type="ECO:0000256" key="5">
    <source>
        <dbReference type="ARBA" id="ARBA00022989"/>
    </source>
</evidence>
<keyword evidence="3 10" id="KW-0808">Transferase</keyword>
<comment type="caution">
    <text evidence="10">Lacks conserved residue(s) required for the propagation of feature annotation.</text>
</comment>
<keyword evidence="12" id="KW-1185">Reference proteome</keyword>
<evidence type="ECO:0000313" key="11">
    <source>
        <dbReference type="EMBL" id="AKI97263.1"/>
    </source>
</evidence>
<dbReference type="EC" id="2.3.1.275" evidence="10"/>
<dbReference type="KEGG" id="kpf:IX53_04910"/>
<comment type="function">
    <text evidence="10">Catalyzes the transfer of an acyl group from acyl-phosphate (acyl-PO(4)) to glycerol-3-phosphate (G3P) to form lysophosphatidic acid (LPA). This enzyme utilizes acyl-phosphate as fatty acyl donor, but not acyl-CoA or acyl-ACP.</text>
</comment>
<dbReference type="PATRIC" id="fig|1330330.3.peg.988"/>
<evidence type="ECO:0000256" key="9">
    <source>
        <dbReference type="ARBA" id="ARBA00023264"/>
    </source>
</evidence>
<feature type="transmembrane region" description="Helical" evidence="10">
    <location>
        <begin position="278"/>
        <end position="296"/>
    </location>
</feature>
<evidence type="ECO:0000256" key="1">
    <source>
        <dbReference type="ARBA" id="ARBA00022475"/>
    </source>
</evidence>